<evidence type="ECO:0000259" key="3">
    <source>
        <dbReference type="SMART" id="SM00093"/>
    </source>
</evidence>
<proteinExistence type="inferred from homology"/>
<dbReference type="SMART" id="SM00093">
    <property type="entry name" value="SERPIN"/>
    <property type="match status" value="1"/>
</dbReference>
<dbReference type="InterPro" id="IPR036186">
    <property type="entry name" value="Serpin_sf"/>
</dbReference>
<feature type="domain" description="Serpin" evidence="3">
    <location>
        <begin position="16"/>
        <end position="366"/>
    </location>
</feature>
<dbReference type="InterPro" id="IPR023795">
    <property type="entry name" value="Serpin_CS"/>
</dbReference>
<dbReference type="SUPFAM" id="SSF56574">
    <property type="entry name" value="Serpins"/>
    <property type="match status" value="1"/>
</dbReference>
<accession>A0A1I7V284</accession>
<evidence type="ECO:0000256" key="1">
    <source>
        <dbReference type="ARBA" id="ARBA00009500"/>
    </source>
</evidence>
<dbReference type="PROSITE" id="PS00284">
    <property type="entry name" value="SERPIN"/>
    <property type="match status" value="1"/>
</dbReference>
<name>A0A1I7V284_9PELO</name>
<keyword evidence="4" id="KW-1185">Reference proteome</keyword>
<dbReference type="WBParaSite" id="Csp11.Scaffold630.g21665.t1">
    <property type="protein sequence ID" value="Csp11.Scaffold630.g21665.t1"/>
    <property type="gene ID" value="Csp11.Scaffold630.g21665"/>
</dbReference>
<evidence type="ECO:0000313" key="4">
    <source>
        <dbReference type="Proteomes" id="UP000095282"/>
    </source>
</evidence>
<dbReference type="GO" id="GO:0005615">
    <property type="term" value="C:extracellular space"/>
    <property type="evidence" value="ECO:0007669"/>
    <property type="project" value="InterPro"/>
</dbReference>
<evidence type="ECO:0000256" key="2">
    <source>
        <dbReference type="RuleBase" id="RU000411"/>
    </source>
</evidence>
<dbReference type="Gene3D" id="2.30.39.10">
    <property type="entry name" value="Alpha-1-antitrypsin, domain 1"/>
    <property type="match status" value="1"/>
</dbReference>
<dbReference type="CDD" id="cd19581">
    <property type="entry name" value="serpinL_nematode"/>
    <property type="match status" value="1"/>
</dbReference>
<sequence>MTQEKQLLFSETKFGLDFLKTQLKNESFVFSPLSVSFALALVHSGAKGQSATEIEKVLLDGVEREELVNYYSKLFKSLKTTENGTEVNVANRVYLRENVEINSSYLADVQQSYEAGAELLDFQSTDSAEKINAFIRSATQGNLDNLVTSDSISDAVALLVNAIYFQGKWQDDFDSQMTMDKDFTTVSGEVKQIPFLAETMTDRLYTSDDTFRVLIQNYKDPEYRFAIFLPKVFNGLGDALQKLDAERFQTLLKKAERTYMDIEFPKFTVEKELQLKDVLHTLGVTEIFSDQADLSGVAEGIKVSDGIHKALIDVNEEGTTASAATVFKVYPMCGRMADPIEFKANHPFLFALVKDDHPLFLGVFHG</sequence>
<dbReference type="InterPro" id="IPR023796">
    <property type="entry name" value="Serpin_dom"/>
</dbReference>
<dbReference type="GO" id="GO:0004867">
    <property type="term" value="F:serine-type endopeptidase inhibitor activity"/>
    <property type="evidence" value="ECO:0007669"/>
    <property type="project" value="InterPro"/>
</dbReference>
<dbReference type="PANTHER" id="PTHR11461">
    <property type="entry name" value="SERINE PROTEASE INHIBITOR, SERPIN"/>
    <property type="match status" value="1"/>
</dbReference>
<comment type="similarity">
    <text evidence="1 2">Belongs to the serpin family.</text>
</comment>
<dbReference type="InterPro" id="IPR042185">
    <property type="entry name" value="Serpin_sf_2"/>
</dbReference>
<dbReference type="STRING" id="1561998.A0A1I7V284"/>
<organism evidence="4 5">
    <name type="scientific">Caenorhabditis tropicalis</name>
    <dbReference type="NCBI Taxonomy" id="1561998"/>
    <lineage>
        <taxon>Eukaryota</taxon>
        <taxon>Metazoa</taxon>
        <taxon>Ecdysozoa</taxon>
        <taxon>Nematoda</taxon>
        <taxon>Chromadorea</taxon>
        <taxon>Rhabditida</taxon>
        <taxon>Rhabditina</taxon>
        <taxon>Rhabditomorpha</taxon>
        <taxon>Rhabditoidea</taxon>
        <taxon>Rhabditidae</taxon>
        <taxon>Peloderinae</taxon>
        <taxon>Caenorhabditis</taxon>
    </lineage>
</organism>
<dbReference type="PANTHER" id="PTHR11461:SF211">
    <property type="entry name" value="GH10112P-RELATED"/>
    <property type="match status" value="1"/>
</dbReference>
<dbReference type="InterPro" id="IPR042178">
    <property type="entry name" value="Serpin_sf_1"/>
</dbReference>
<dbReference type="AlphaFoldDB" id="A0A1I7V284"/>
<protein>
    <submittedName>
        <fullName evidence="5">SERPIN domain-containing protein</fullName>
    </submittedName>
</protein>
<reference evidence="5" key="1">
    <citation type="submission" date="2016-11" db="UniProtKB">
        <authorList>
            <consortium name="WormBaseParasite"/>
        </authorList>
    </citation>
    <scope>IDENTIFICATION</scope>
</reference>
<dbReference type="Gene3D" id="3.30.497.10">
    <property type="entry name" value="Antithrombin, subunit I, domain 2"/>
    <property type="match status" value="1"/>
</dbReference>
<dbReference type="eggNOG" id="KOG2392">
    <property type="taxonomic scope" value="Eukaryota"/>
</dbReference>
<dbReference type="Pfam" id="PF00079">
    <property type="entry name" value="Serpin"/>
    <property type="match status" value="1"/>
</dbReference>
<dbReference type="Proteomes" id="UP000095282">
    <property type="component" value="Unplaced"/>
</dbReference>
<dbReference type="InterPro" id="IPR000215">
    <property type="entry name" value="Serpin_fam"/>
</dbReference>
<evidence type="ECO:0000313" key="5">
    <source>
        <dbReference type="WBParaSite" id="Csp11.Scaffold630.g21665.t1"/>
    </source>
</evidence>